<dbReference type="InParanoid" id="A0A0C3AY24"/>
<evidence type="ECO:0000313" key="3">
    <source>
        <dbReference type="Proteomes" id="UP000053989"/>
    </source>
</evidence>
<accession>A0A0C3AY24</accession>
<name>A0A0C3AY24_9AGAM</name>
<evidence type="ECO:0000256" key="1">
    <source>
        <dbReference type="SAM" id="MobiDB-lite"/>
    </source>
</evidence>
<feature type="region of interest" description="Disordered" evidence="1">
    <location>
        <begin position="143"/>
        <end position="189"/>
    </location>
</feature>
<reference evidence="3" key="2">
    <citation type="submission" date="2015-01" db="EMBL/GenBank/DDBJ databases">
        <title>Evolutionary Origins and Diversification of the Mycorrhizal Mutualists.</title>
        <authorList>
            <consortium name="DOE Joint Genome Institute"/>
            <consortium name="Mycorrhizal Genomics Consortium"/>
            <person name="Kohler A."/>
            <person name="Kuo A."/>
            <person name="Nagy L.G."/>
            <person name="Floudas D."/>
            <person name="Copeland A."/>
            <person name="Barry K.W."/>
            <person name="Cichocki N."/>
            <person name="Veneault-Fourrey C."/>
            <person name="LaButti K."/>
            <person name="Lindquist E.A."/>
            <person name="Lipzen A."/>
            <person name="Lundell T."/>
            <person name="Morin E."/>
            <person name="Murat C."/>
            <person name="Riley R."/>
            <person name="Ohm R."/>
            <person name="Sun H."/>
            <person name="Tunlid A."/>
            <person name="Henrissat B."/>
            <person name="Grigoriev I.V."/>
            <person name="Hibbett D.S."/>
            <person name="Martin F."/>
        </authorList>
    </citation>
    <scope>NUCLEOTIDE SEQUENCE [LARGE SCALE GENOMIC DNA]</scope>
    <source>
        <strain evidence="3">Foug A</strain>
    </source>
</reference>
<organism evidence="2 3">
    <name type="scientific">Scleroderma citrinum Foug A</name>
    <dbReference type="NCBI Taxonomy" id="1036808"/>
    <lineage>
        <taxon>Eukaryota</taxon>
        <taxon>Fungi</taxon>
        <taxon>Dikarya</taxon>
        <taxon>Basidiomycota</taxon>
        <taxon>Agaricomycotina</taxon>
        <taxon>Agaricomycetes</taxon>
        <taxon>Agaricomycetidae</taxon>
        <taxon>Boletales</taxon>
        <taxon>Sclerodermatineae</taxon>
        <taxon>Sclerodermataceae</taxon>
        <taxon>Scleroderma</taxon>
    </lineage>
</organism>
<proteinExistence type="predicted"/>
<dbReference type="AlphaFoldDB" id="A0A0C3AY24"/>
<feature type="compositionally biased region" description="Polar residues" evidence="1">
    <location>
        <begin position="174"/>
        <end position="189"/>
    </location>
</feature>
<dbReference type="EMBL" id="KN822005">
    <property type="protein sequence ID" value="KIM69887.1"/>
    <property type="molecule type" value="Genomic_DNA"/>
</dbReference>
<feature type="region of interest" description="Disordered" evidence="1">
    <location>
        <begin position="90"/>
        <end position="109"/>
    </location>
</feature>
<gene>
    <name evidence="2" type="ORF">SCLCIDRAFT_18920</name>
</gene>
<dbReference type="HOGENOM" id="CLU_1171219_0_0_1"/>
<dbReference type="Proteomes" id="UP000053989">
    <property type="component" value="Unassembled WGS sequence"/>
</dbReference>
<dbReference type="STRING" id="1036808.A0A0C3AY24"/>
<keyword evidence="3" id="KW-1185">Reference proteome</keyword>
<protein>
    <submittedName>
        <fullName evidence="2">Uncharacterized protein</fullName>
    </submittedName>
</protein>
<evidence type="ECO:0000313" key="2">
    <source>
        <dbReference type="EMBL" id="KIM69887.1"/>
    </source>
</evidence>
<sequence length="237" mass="25895">MPAFPALAGKGFTRLSAAALLGRSTSLLLPQCLRSAQRNGLKQWMAHGSSFQLANQTLHTIAICYRQFSSYSEVQEVDNHGHVCEVIVIDDTPPPPTTEPPATHNPPRYHPDYLQISPPSSIRTRAHTFSESQALAAFTAPTVQVAPAQKKRKQDQADEPRGTITKKPAPHLQPQVSIPSTKSWASGSATTDLRNNLPVIINSRHLIHPCAHLHHQASNGVVLVTTRKDTTSSYQTI</sequence>
<reference evidence="2 3" key="1">
    <citation type="submission" date="2014-04" db="EMBL/GenBank/DDBJ databases">
        <authorList>
            <consortium name="DOE Joint Genome Institute"/>
            <person name="Kuo A."/>
            <person name="Kohler A."/>
            <person name="Nagy L.G."/>
            <person name="Floudas D."/>
            <person name="Copeland A."/>
            <person name="Barry K.W."/>
            <person name="Cichocki N."/>
            <person name="Veneault-Fourrey C."/>
            <person name="LaButti K."/>
            <person name="Lindquist E.A."/>
            <person name="Lipzen A."/>
            <person name="Lundell T."/>
            <person name="Morin E."/>
            <person name="Murat C."/>
            <person name="Sun H."/>
            <person name="Tunlid A."/>
            <person name="Henrissat B."/>
            <person name="Grigoriev I.V."/>
            <person name="Hibbett D.S."/>
            <person name="Martin F."/>
            <person name="Nordberg H.P."/>
            <person name="Cantor M.N."/>
            <person name="Hua S.X."/>
        </authorList>
    </citation>
    <scope>NUCLEOTIDE SEQUENCE [LARGE SCALE GENOMIC DNA]</scope>
    <source>
        <strain evidence="2 3">Foug A</strain>
    </source>
</reference>